<accession>A0A809SHG7</accession>
<dbReference type="KEGG" id="sniv:SFSGTM_14980"/>
<evidence type="ECO:0000313" key="2">
    <source>
        <dbReference type="EMBL" id="BBP00790.1"/>
    </source>
</evidence>
<gene>
    <name evidence="2" type="ORF">SFSGTM_14980</name>
</gene>
<feature type="transmembrane region" description="Helical" evidence="1">
    <location>
        <begin position="20"/>
        <end position="41"/>
    </location>
</feature>
<keyword evidence="1" id="KW-0812">Transmembrane</keyword>
<dbReference type="EMBL" id="AP021881">
    <property type="protein sequence ID" value="BBP00790.1"/>
    <property type="molecule type" value="Genomic_DNA"/>
</dbReference>
<evidence type="ECO:0000313" key="3">
    <source>
        <dbReference type="Proteomes" id="UP000463939"/>
    </source>
</evidence>
<organism evidence="2 3">
    <name type="scientific">Sulfuriferula nivalis</name>
    <dbReference type="NCBI Taxonomy" id="2675298"/>
    <lineage>
        <taxon>Bacteria</taxon>
        <taxon>Pseudomonadati</taxon>
        <taxon>Pseudomonadota</taxon>
        <taxon>Betaproteobacteria</taxon>
        <taxon>Nitrosomonadales</taxon>
        <taxon>Sulfuricellaceae</taxon>
        <taxon>Sulfuriferula</taxon>
    </lineage>
</organism>
<name>A0A809SHG7_9PROT</name>
<keyword evidence="1" id="KW-1133">Transmembrane helix</keyword>
<dbReference type="Proteomes" id="UP000463939">
    <property type="component" value="Chromosome"/>
</dbReference>
<reference evidence="3" key="1">
    <citation type="submission" date="2019-11" db="EMBL/GenBank/DDBJ databases">
        <title>Isolation and characterization of a novel species in the genus Sulfuriferula.</title>
        <authorList>
            <person name="Mochizuki J."/>
            <person name="Kojima H."/>
            <person name="Fukui M."/>
        </authorList>
    </citation>
    <scope>NUCLEOTIDE SEQUENCE [LARGE SCALE GENOMIC DNA]</scope>
    <source>
        <strain evidence="3">SGTM</strain>
    </source>
</reference>
<keyword evidence="3" id="KW-1185">Reference proteome</keyword>
<sequence length="58" mass="6578">MMELIHAFTAGFVQGVRGTWKYGFFAPITAAILVASQRAGYFMHLRALHRLANWRQPA</sequence>
<proteinExistence type="predicted"/>
<keyword evidence="1" id="KW-0472">Membrane</keyword>
<evidence type="ECO:0000256" key="1">
    <source>
        <dbReference type="SAM" id="Phobius"/>
    </source>
</evidence>
<protein>
    <submittedName>
        <fullName evidence="2">Uncharacterized protein</fullName>
    </submittedName>
</protein>
<dbReference type="AlphaFoldDB" id="A0A809SHG7"/>